<dbReference type="PROSITE" id="PS50985">
    <property type="entry name" value="GRAS"/>
    <property type="match status" value="1"/>
</dbReference>
<keyword evidence="3" id="KW-0804">Transcription</keyword>
<evidence type="ECO:0000313" key="9">
    <source>
        <dbReference type="Proteomes" id="UP000027138"/>
    </source>
</evidence>
<proteinExistence type="evidence at transcript level"/>
<name>A0A067K7Y3_JATCU</name>
<evidence type="ECO:0000256" key="3">
    <source>
        <dbReference type="ARBA" id="ARBA00023163"/>
    </source>
</evidence>
<dbReference type="GO" id="GO:0005634">
    <property type="term" value="C:nucleus"/>
    <property type="evidence" value="ECO:0007669"/>
    <property type="project" value="UniProtKB-SubCell"/>
</dbReference>
<dbReference type="OrthoDB" id="770224at2759"/>
<evidence type="ECO:0000313" key="7">
    <source>
        <dbReference type="EMBL" id="AMR43786.1"/>
    </source>
</evidence>
<gene>
    <name evidence="6" type="primary">GRAS40</name>
    <name evidence="7" type="synonym">GRAS42</name>
    <name evidence="8" type="ORF">JCGZ_19009</name>
</gene>
<evidence type="ECO:0000256" key="1">
    <source>
        <dbReference type="ARBA" id="ARBA00004123"/>
    </source>
</evidence>
<keyword evidence="4" id="KW-0539">Nucleus</keyword>
<evidence type="ECO:0000256" key="5">
    <source>
        <dbReference type="PROSITE-ProRule" id="PRU01191"/>
    </source>
</evidence>
<dbReference type="Proteomes" id="UP000027138">
    <property type="component" value="Unassembled WGS sequence"/>
</dbReference>
<feature type="short sequence motif" description="VHIID" evidence="5">
    <location>
        <begin position="305"/>
        <end position="309"/>
    </location>
</feature>
<comment type="subcellular location">
    <subcellularLocation>
        <location evidence="1">Nucleus</location>
    </subcellularLocation>
</comment>
<reference evidence="6" key="2">
    <citation type="submission" date="2014-08" db="EMBL/GenBank/DDBJ databases">
        <title>Genome-wide identification of GRAS genes in physic nut (Jatropha curcas L.).</title>
        <authorList>
            <person name="Wu Z."/>
        </authorList>
    </citation>
    <scope>NUCLEOTIDE SEQUENCE</scope>
</reference>
<evidence type="ECO:0000313" key="6">
    <source>
        <dbReference type="EMBL" id="AMR43782.1"/>
    </source>
</evidence>
<dbReference type="AlphaFoldDB" id="A0A067K7Y3"/>
<dbReference type="EMBL" id="KM405289">
    <property type="protein sequence ID" value="AMR43782.1"/>
    <property type="molecule type" value="mRNA"/>
</dbReference>
<dbReference type="InterPro" id="IPR005202">
    <property type="entry name" value="TF_GRAS"/>
</dbReference>
<organism evidence="8 9">
    <name type="scientific">Jatropha curcas</name>
    <name type="common">Barbados nut</name>
    <dbReference type="NCBI Taxonomy" id="180498"/>
    <lineage>
        <taxon>Eukaryota</taxon>
        <taxon>Viridiplantae</taxon>
        <taxon>Streptophyta</taxon>
        <taxon>Embryophyta</taxon>
        <taxon>Tracheophyta</taxon>
        <taxon>Spermatophyta</taxon>
        <taxon>Magnoliopsida</taxon>
        <taxon>eudicotyledons</taxon>
        <taxon>Gunneridae</taxon>
        <taxon>Pentapetalae</taxon>
        <taxon>rosids</taxon>
        <taxon>fabids</taxon>
        <taxon>Malpighiales</taxon>
        <taxon>Euphorbiaceae</taxon>
        <taxon>Crotonoideae</taxon>
        <taxon>Jatropheae</taxon>
        <taxon>Jatropha</taxon>
    </lineage>
</organism>
<reference evidence="8 9" key="1">
    <citation type="journal article" date="2014" name="PLoS ONE">
        <title>Global Analysis of Gene Expression Profiles in Physic Nut (Jatropha curcas L.) Seedlings Exposed to Salt Stress.</title>
        <authorList>
            <person name="Zhang L."/>
            <person name="Zhang C."/>
            <person name="Wu P."/>
            <person name="Chen Y."/>
            <person name="Li M."/>
            <person name="Jiang H."/>
            <person name="Wu G."/>
        </authorList>
    </citation>
    <scope>NUCLEOTIDE SEQUENCE [LARGE SCALE GENOMIC DNA]</scope>
    <source>
        <strain evidence="9">cv. GZQX0401</strain>
        <tissue evidence="8">Young leaves</tissue>
    </source>
</reference>
<keyword evidence="9" id="KW-1185">Reference proteome</keyword>
<dbReference type="Pfam" id="PF03514">
    <property type="entry name" value="GRAS"/>
    <property type="match status" value="1"/>
</dbReference>
<comment type="similarity">
    <text evidence="5">Belongs to the GRAS family.</text>
</comment>
<evidence type="ECO:0000256" key="4">
    <source>
        <dbReference type="ARBA" id="ARBA00023242"/>
    </source>
</evidence>
<accession>A0A067K7Y3</accession>
<dbReference type="STRING" id="180498.A0A067K7Y3"/>
<dbReference type="EMBL" id="KM405293">
    <property type="protein sequence ID" value="AMR43786.1"/>
    <property type="molecule type" value="mRNA"/>
</dbReference>
<sequence length="564" mass="63757">MLSFDYDFGTARDGLTSSSKSSGGIDYGLYQMDSSLDEGFLFSKYQQQEQVLQPSFGYKDFDDQRLDVLSPLLQTYLEEIANPDEIPRGIKDDSEPKKTSQHYFSLASLELLKKYGNNGRLNGGRIIDPSSDALYTKHARSELSTEEIIRIAGARFIQSCCQTTDVASMLNNPFSLSFSDLSSEVAKNVELVEFLLASAEKVGNQQYERATRLLNYCDISSSNTGNPVQRVVYYFSEALRERIDVGAGRISSKGFKKSQSFNLNQQMTILSSASFACHQRIPFFQVASFTAIQAIVENMAGEKRIHVIDLEIRKGVQWSVLMQALSSRHDCPIELLKISAIGTTSKQLIDDTGKTLASFAESMNIPFSFKAVMISDMLDLKEDLLELDTEEAIAIYSEYSLNNFIFAPNRLDSVMRVLRNISPQIMVVMEVEANNNSPSFVNRFIEALFFYSAYFDCFDACMDRDDPNRMITEMIFFHQGIRNIVANEGEERRVRHVKIDTWRSFFARFGIIEAQISTSSMYQATLMLKKFDCGSSCTLDMNNKSLLIGWKGTPIHSLSVWNFN</sequence>
<protein>
    <submittedName>
        <fullName evidence="6">GRAS40 protein</fullName>
    </submittedName>
    <submittedName>
        <fullName evidence="7">GRAS42 protein</fullName>
    </submittedName>
</protein>
<keyword evidence="2" id="KW-0805">Transcription regulation</keyword>
<evidence type="ECO:0000256" key="2">
    <source>
        <dbReference type="ARBA" id="ARBA00023015"/>
    </source>
</evidence>
<dbReference type="PANTHER" id="PTHR31636">
    <property type="entry name" value="OSJNBA0084A10.13 PROTEIN-RELATED"/>
    <property type="match status" value="1"/>
</dbReference>
<dbReference type="EMBL" id="KK914794">
    <property type="protein sequence ID" value="KDP27929.1"/>
    <property type="molecule type" value="Genomic_DNA"/>
</dbReference>
<feature type="region of interest" description="Leucine repeat II (LRII)" evidence="5">
    <location>
        <begin position="351"/>
        <end position="383"/>
    </location>
</feature>
<feature type="region of interest" description="SAW" evidence="5">
    <location>
        <begin position="486"/>
        <end position="562"/>
    </location>
</feature>
<evidence type="ECO:0000313" key="8">
    <source>
        <dbReference type="EMBL" id="KDP27929.1"/>
    </source>
</evidence>
<comment type="caution">
    <text evidence="5">Lacks conserved residue(s) required for the propagation of feature annotation.</text>
</comment>